<gene>
    <name evidence="1" type="ORF">CTOB1V02_LOCUS15903</name>
</gene>
<proteinExistence type="predicted"/>
<dbReference type="EMBL" id="OB695891">
    <property type="protein sequence ID" value="CAD7238088.1"/>
    <property type="molecule type" value="Genomic_DNA"/>
</dbReference>
<sequence length="73" mass="8092">IFAMEAEYYVLENADALVVAEEGATYIVPDSNDEPESSRDLPYVIVMVEDPLDSEQPQNPQAKGLGFDQNKKS</sequence>
<accession>A0A7R8WTW0</accession>
<feature type="non-terminal residue" evidence="1">
    <location>
        <position position="1"/>
    </location>
</feature>
<organism evidence="1">
    <name type="scientific">Cyprideis torosa</name>
    <dbReference type="NCBI Taxonomy" id="163714"/>
    <lineage>
        <taxon>Eukaryota</taxon>
        <taxon>Metazoa</taxon>
        <taxon>Ecdysozoa</taxon>
        <taxon>Arthropoda</taxon>
        <taxon>Crustacea</taxon>
        <taxon>Oligostraca</taxon>
        <taxon>Ostracoda</taxon>
        <taxon>Podocopa</taxon>
        <taxon>Podocopida</taxon>
        <taxon>Cytherocopina</taxon>
        <taxon>Cytheroidea</taxon>
        <taxon>Cytherideidae</taxon>
        <taxon>Cyprideis</taxon>
    </lineage>
</organism>
<name>A0A7R8WTW0_9CRUS</name>
<dbReference type="AlphaFoldDB" id="A0A7R8WTW0"/>
<feature type="non-terminal residue" evidence="1">
    <location>
        <position position="73"/>
    </location>
</feature>
<evidence type="ECO:0000313" key="1">
    <source>
        <dbReference type="EMBL" id="CAD7238088.1"/>
    </source>
</evidence>
<reference evidence="1" key="1">
    <citation type="submission" date="2020-11" db="EMBL/GenBank/DDBJ databases">
        <authorList>
            <person name="Tran Van P."/>
        </authorList>
    </citation>
    <scope>NUCLEOTIDE SEQUENCE</scope>
</reference>
<dbReference type="OrthoDB" id="6336709at2759"/>
<protein>
    <submittedName>
        <fullName evidence="1">Uncharacterized protein</fullName>
    </submittedName>
</protein>